<evidence type="ECO:0000256" key="1">
    <source>
        <dbReference type="SAM" id="Coils"/>
    </source>
</evidence>
<sequence length="252" mass="30213">MMMYLKNMAGFKMDFFKGMNYNEIRLIFEKHYNLNQAFLERVEEEVTGQKDEEESKIKGENLNQDAAKKQKINKEIEELKTRLQIIVNDDDDVYTEATPIVLKVPVVDYQIHHEHNKPYYMIIRAYGTHQLFLSFITLLKNFDREDLEMLWKLVQERFQSSEPKNFSDDFLLNTLKIMFEKPIVEASIWRDQRGRYGLAKVKSWKLFESYGVYILTLTTTHMILLVEKKYHLTRFTLEQMLNNVRLEVEEES</sequence>
<dbReference type="EMBL" id="BKCJ010002434">
    <property type="protein sequence ID" value="GEU48536.1"/>
    <property type="molecule type" value="Genomic_DNA"/>
</dbReference>
<name>A0A6L2KGP1_TANCI</name>
<reference evidence="2" key="1">
    <citation type="journal article" date="2019" name="Sci. Rep.">
        <title>Draft genome of Tanacetum cinerariifolium, the natural source of mosquito coil.</title>
        <authorList>
            <person name="Yamashiro T."/>
            <person name="Shiraishi A."/>
            <person name="Satake H."/>
            <person name="Nakayama K."/>
        </authorList>
    </citation>
    <scope>NUCLEOTIDE SEQUENCE</scope>
</reference>
<gene>
    <name evidence="2" type="ORF">Tci_020514</name>
</gene>
<dbReference type="AlphaFoldDB" id="A0A6L2KGP1"/>
<proteinExistence type="predicted"/>
<comment type="caution">
    <text evidence="2">The sequence shown here is derived from an EMBL/GenBank/DDBJ whole genome shotgun (WGS) entry which is preliminary data.</text>
</comment>
<protein>
    <submittedName>
        <fullName evidence="2">Uncharacterized protein</fullName>
    </submittedName>
</protein>
<organism evidence="2">
    <name type="scientific">Tanacetum cinerariifolium</name>
    <name type="common">Dalmatian daisy</name>
    <name type="synonym">Chrysanthemum cinerariifolium</name>
    <dbReference type="NCBI Taxonomy" id="118510"/>
    <lineage>
        <taxon>Eukaryota</taxon>
        <taxon>Viridiplantae</taxon>
        <taxon>Streptophyta</taxon>
        <taxon>Embryophyta</taxon>
        <taxon>Tracheophyta</taxon>
        <taxon>Spermatophyta</taxon>
        <taxon>Magnoliopsida</taxon>
        <taxon>eudicotyledons</taxon>
        <taxon>Gunneridae</taxon>
        <taxon>Pentapetalae</taxon>
        <taxon>asterids</taxon>
        <taxon>campanulids</taxon>
        <taxon>Asterales</taxon>
        <taxon>Asteraceae</taxon>
        <taxon>Asteroideae</taxon>
        <taxon>Anthemideae</taxon>
        <taxon>Anthemidinae</taxon>
        <taxon>Tanacetum</taxon>
    </lineage>
</organism>
<evidence type="ECO:0000313" key="2">
    <source>
        <dbReference type="EMBL" id="GEU48536.1"/>
    </source>
</evidence>
<feature type="coiled-coil region" evidence="1">
    <location>
        <begin position="62"/>
        <end position="89"/>
    </location>
</feature>
<accession>A0A6L2KGP1</accession>
<keyword evidence="1" id="KW-0175">Coiled coil</keyword>